<name>A0A9Q9BSG4_9STAP</name>
<dbReference type="AlphaFoldDB" id="A0A9Q9BSG4"/>
<dbReference type="GO" id="GO:0034599">
    <property type="term" value="P:cellular response to oxidative stress"/>
    <property type="evidence" value="ECO:0007669"/>
    <property type="project" value="TreeGrafter"/>
</dbReference>
<dbReference type="Proteomes" id="UP000295735">
    <property type="component" value="Unassembled WGS sequence"/>
</dbReference>
<dbReference type="PIRSF" id="PIRSF000239">
    <property type="entry name" value="AHPC"/>
    <property type="match status" value="1"/>
</dbReference>
<reference evidence="16" key="2">
    <citation type="submission" date="2021-04" db="EMBL/GenBank/DDBJ databases">
        <title>Complete Genome Sequences of Macrococcus spp. from dog and cattle.</title>
        <authorList>
            <person name="Schwendener S."/>
            <person name="Perreten V."/>
        </authorList>
    </citation>
    <scope>NUCLEOTIDE SEQUENCE</scope>
    <source>
        <strain evidence="16">Epi0143-OL</strain>
    </source>
</reference>
<dbReference type="InterPro" id="IPR000866">
    <property type="entry name" value="AhpC/TSA"/>
</dbReference>
<dbReference type="InterPro" id="IPR036249">
    <property type="entry name" value="Thioredoxin-like_sf"/>
</dbReference>
<keyword evidence="4" id="KW-0575">Peroxidase</keyword>
<accession>A0A9Q9BSG4</accession>
<dbReference type="PROSITE" id="PS51352">
    <property type="entry name" value="THIOREDOXIN_2"/>
    <property type="match status" value="1"/>
</dbReference>
<evidence type="ECO:0000256" key="11">
    <source>
        <dbReference type="ARBA" id="ARBA00041373"/>
    </source>
</evidence>
<evidence type="ECO:0000256" key="3">
    <source>
        <dbReference type="ARBA" id="ARBA00013017"/>
    </source>
</evidence>
<dbReference type="Proteomes" id="UP001057381">
    <property type="component" value="Chromosome"/>
</dbReference>
<gene>
    <name evidence="15" type="ORF">ERX35_008875</name>
    <name evidence="16" type="ORF">KFV11_09075</name>
</gene>
<reference evidence="15 17" key="1">
    <citation type="submission" date="2019-09" db="EMBL/GenBank/DDBJ databases">
        <authorList>
            <person name="Mazhar S."/>
            <person name="Altermann E."/>
            <person name="Hill C."/>
            <person name="Mcauliffe O."/>
        </authorList>
    </citation>
    <scope>NUCLEOTIDE SEQUENCE [LARGE SCALE GENOMIC DNA]</scope>
    <source>
        <strain evidence="15 17">ATCC 51831</strain>
    </source>
</reference>
<sequence>MKVPAFQLENQHGEFITEQQLLGQTSILYFYPRDNTPTCTAQAVDFTEHIEYFAAKGIQVYGISGDSRKKHQNFITKHHIGFDLLVDDGFKLSEQLGIYQLKKSFGKEAMGIVRTTLIIGPDLEIMRRFDKVKVKEQFDDITAALEGQS</sequence>
<evidence type="ECO:0000256" key="2">
    <source>
        <dbReference type="ARBA" id="ARBA00011245"/>
    </source>
</evidence>
<keyword evidence="17" id="KW-1185">Reference proteome</keyword>
<feature type="active site" description="Cysteine sulfenic acid (-SOH) intermediate; for peroxidase activity" evidence="13">
    <location>
        <position position="39"/>
    </location>
</feature>
<evidence type="ECO:0000256" key="6">
    <source>
        <dbReference type="ARBA" id="ARBA00023002"/>
    </source>
</evidence>
<evidence type="ECO:0000256" key="4">
    <source>
        <dbReference type="ARBA" id="ARBA00022559"/>
    </source>
</evidence>
<dbReference type="FunFam" id="3.40.30.10:FF:000007">
    <property type="entry name" value="Thioredoxin-dependent thiol peroxidase"/>
    <property type="match status" value="1"/>
</dbReference>
<dbReference type="InterPro" id="IPR024706">
    <property type="entry name" value="Peroxiredoxin_AhpC-typ"/>
</dbReference>
<keyword evidence="8" id="KW-0676">Redox-active center</keyword>
<dbReference type="KEGG" id="mequ:KFV11_09075"/>
<dbReference type="EC" id="1.11.1.24" evidence="3"/>
<keyword evidence="7" id="KW-1015">Disulfide bond</keyword>
<comment type="similarity">
    <text evidence="10">Belongs to the peroxiredoxin family. BCP/PrxQ subfamily.</text>
</comment>
<dbReference type="Gene3D" id="3.40.30.10">
    <property type="entry name" value="Glutaredoxin"/>
    <property type="match status" value="1"/>
</dbReference>
<keyword evidence="5" id="KW-0049">Antioxidant</keyword>
<dbReference type="InterPro" id="IPR013766">
    <property type="entry name" value="Thioredoxin_domain"/>
</dbReference>
<evidence type="ECO:0000256" key="8">
    <source>
        <dbReference type="ARBA" id="ARBA00023284"/>
    </source>
</evidence>
<comment type="subunit">
    <text evidence="2">Monomer.</text>
</comment>
<evidence type="ECO:0000256" key="5">
    <source>
        <dbReference type="ARBA" id="ARBA00022862"/>
    </source>
</evidence>
<dbReference type="PANTHER" id="PTHR42801:SF4">
    <property type="entry name" value="AHPC_TSA FAMILY PROTEIN"/>
    <property type="match status" value="1"/>
</dbReference>
<dbReference type="PANTHER" id="PTHR42801">
    <property type="entry name" value="THIOREDOXIN-DEPENDENT PEROXIDE REDUCTASE"/>
    <property type="match status" value="1"/>
</dbReference>
<evidence type="ECO:0000313" key="15">
    <source>
        <dbReference type="EMBL" id="KAA1037662.1"/>
    </source>
</evidence>
<dbReference type="OrthoDB" id="9812811at2"/>
<evidence type="ECO:0000313" key="17">
    <source>
        <dbReference type="Proteomes" id="UP000295735"/>
    </source>
</evidence>
<dbReference type="RefSeq" id="WP_149459546.1">
    <property type="nucleotide sequence ID" value="NZ_CP073809.1"/>
</dbReference>
<evidence type="ECO:0000259" key="14">
    <source>
        <dbReference type="PROSITE" id="PS51352"/>
    </source>
</evidence>
<organism evidence="16 18">
    <name type="scientific">Macrococcus equipercicus</name>
    <dbReference type="NCBI Taxonomy" id="69967"/>
    <lineage>
        <taxon>Bacteria</taxon>
        <taxon>Bacillati</taxon>
        <taxon>Bacillota</taxon>
        <taxon>Bacilli</taxon>
        <taxon>Bacillales</taxon>
        <taxon>Staphylococcaceae</taxon>
        <taxon>Macrococcus</taxon>
    </lineage>
</organism>
<comment type="catalytic activity">
    <reaction evidence="12">
        <text>a hydroperoxide + [thioredoxin]-dithiol = an alcohol + [thioredoxin]-disulfide + H2O</text>
        <dbReference type="Rhea" id="RHEA:62620"/>
        <dbReference type="Rhea" id="RHEA-COMP:10698"/>
        <dbReference type="Rhea" id="RHEA-COMP:10700"/>
        <dbReference type="ChEBI" id="CHEBI:15377"/>
        <dbReference type="ChEBI" id="CHEBI:29950"/>
        <dbReference type="ChEBI" id="CHEBI:30879"/>
        <dbReference type="ChEBI" id="CHEBI:35924"/>
        <dbReference type="ChEBI" id="CHEBI:50058"/>
        <dbReference type="EC" id="1.11.1.24"/>
    </reaction>
</comment>
<protein>
    <recommendedName>
        <fullName evidence="3">thioredoxin-dependent peroxiredoxin</fullName>
        <ecNumber evidence="3">1.11.1.24</ecNumber>
    </recommendedName>
    <alternativeName>
        <fullName evidence="11">Bacterioferritin comigratory protein</fullName>
    </alternativeName>
    <alternativeName>
        <fullName evidence="9">Thioredoxin peroxidase</fullName>
    </alternativeName>
</protein>
<evidence type="ECO:0000313" key="18">
    <source>
        <dbReference type="Proteomes" id="UP001057381"/>
    </source>
</evidence>
<dbReference type="EMBL" id="SCWC02000007">
    <property type="protein sequence ID" value="KAA1037662.1"/>
    <property type="molecule type" value="Genomic_DNA"/>
</dbReference>
<dbReference type="Pfam" id="PF00578">
    <property type="entry name" value="AhpC-TSA"/>
    <property type="match status" value="1"/>
</dbReference>
<dbReference type="SUPFAM" id="SSF52833">
    <property type="entry name" value="Thioredoxin-like"/>
    <property type="match status" value="1"/>
</dbReference>
<evidence type="ECO:0000256" key="10">
    <source>
        <dbReference type="ARBA" id="ARBA00038489"/>
    </source>
</evidence>
<keyword evidence="6" id="KW-0560">Oxidoreductase</keyword>
<evidence type="ECO:0000256" key="1">
    <source>
        <dbReference type="ARBA" id="ARBA00003330"/>
    </source>
</evidence>
<evidence type="ECO:0000256" key="13">
    <source>
        <dbReference type="PIRSR" id="PIRSR000239-1"/>
    </source>
</evidence>
<comment type="function">
    <text evidence="1">Thiol-specific peroxidase that catalyzes the reduction of hydrogen peroxide and organic hydroperoxides to water and alcohols, respectively. Plays a role in cell protection against oxidative stress by detoxifying peroxides and as sensor of hydrogen peroxide-mediated signaling events.</text>
</comment>
<evidence type="ECO:0000313" key="16">
    <source>
        <dbReference type="EMBL" id="UTH13374.1"/>
    </source>
</evidence>
<dbReference type="GO" id="GO:0008379">
    <property type="term" value="F:thioredoxin peroxidase activity"/>
    <property type="evidence" value="ECO:0007669"/>
    <property type="project" value="TreeGrafter"/>
</dbReference>
<dbReference type="InterPro" id="IPR050924">
    <property type="entry name" value="Peroxiredoxin_BCP/PrxQ"/>
</dbReference>
<evidence type="ECO:0000256" key="9">
    <source>
        <dbReference type="ARBA" id="ARBA00032824"/>
    </source>
</evidence>
<evidence type="ECO:0000256" key="12">
    <source>
        <dbReference type="ARBA" id="ARBA00049091"/>
    </source>
</evidence>
<dbReference type="GO" id="GO:0045454">
    <property type="term" value="P:cell redox homeostasis"/>
    <property type="evidence" value="ECO:0007669"/>
    <property type="project" value="TreeGrafter"/>
</dbReference>
<dbReference type="GO" id="GO:0005737">
    <property type="term" value="C:cytoplasm"/>
    <property type="evidence" value="ECO:0007669"/>
    <property type="project" value="TreeGrafter"/>
</dbReference>
<feature type="domain" description="Thioredoxin" evidence="14">
    <location>
        <begin position="1"/>
        <end position="149"/>
    </location>
</feature>
<evidence type="ECO:0000256" key="7">
    <source>
        <dbReference type="ARBA" id="ARBA00023157"/>
    </source>
</evidence>
<dbReference type="EMBL" id="CP073809">
    <property type="protein sequence ID" value="UTH13374.1"/>
    <property type="molecule type" value="Genomic_DNA"/>
</dbReference>
<proteinExistence type="inferred from homology"/>
<dbReference type="CDD" id="cd03017">
    <property type="entry name" value="PRX_BCP"/>
    <property type="match status" value="1"/>
</dbReference>